<protein>
    <recommendedName>
        <fullName evidence="2">AAA+ ATPase domain-containing protein</fullName>
    </recommendedName>
</protein>
<dbReference type="CDD" id="cd19481">
    <property type="entry name" value="RecA-like_protease"/>
    <property type="match status" value="1"/>
</dbReference>
<comment type="caution">
    <text evidence="3">The sequence shown here is derived from an EMBL/GenBank/DDBJ whole genome shotgun (WGS) entry which is preliminary data.</text>
</comment>
<dbReference type="PANTHER" id="PTHR46411">
    <property type="entry name" value="FAMILY ATPASE, PUTATIVE-RELATED"/>
    <property type="match status" value="1"/>
</dbReference>
<dbReference type="InterPro" id="IPR003959">
    <property type="entry name" value="ATPase_AAA_core"/>
</dbReference>
<dbReference type="InterPro" id="IPR054289">
    <property type="entry name" value="DUF7025"/>
</dbReference>
<dbReference type="Proteomes" id="UP001148614">
    <property type="component" value="Unassembled WGS sequence"/>
</dbReference>
<feature type="region of interest" description="Disordered" evidence="1">
    <location>
        <begin position="918"/>
        <end position="998"/>
    </location>
</feature>
<reference evidence="3" key="1">
    <citation type="submission" date="2022-07" db="EMBL/GenBank/DDBJ databases">
        <title>Genome Sequence of Xylaria arbuscula.</title>
        <authorList>
            <person name="Buettner E."/>
        </authorList>
    </citation>
    <scope>NUCLEOTIDE SEQUENCE</scope>
    <source>
        <strain evidence="3">VT107</strain>
    </source>
</reference>
<evidence type="ECO:0000313" key="3">
    <source>
        <dbReference type="EMBL" id="KAJ3559607.1"/>
    </source>
</evidence>
<feature type="compositionally biased region" description="Polar residues" evidence="1">
    <location>
        <begin position="922"/>
        <end position="936"/>
    </location>
</feature>
<dbReference type="AlphaFoldDB" id="A0A9W8N6T4"/>
<evidence type="ECO:0000259" key="2">
    <source>
        <dbReference type="SMART" id="SM00382"/>
    </source>
</evidence>
<evidence type="ECO:0000313" key="4">
    <source>
        <dbReference type="Proteomes" id="UP001148614"/>
    </source>
</evidence>
<feature type="compositionally biased region" description="Polar residues" evidence="1">
    <location>
        <begin position="22"/>
        <end position="36"/>
    </location>
</feature>
<dbReference type="SMART" id="SM00382">
    <property type="entry name" value="AAA"/>
    <property type="match status" value="1"/>
</dbReference>
<dbReference type="EMBL" id="JANPWZ010002360">
    <property type="protein sequence ID" value="KAJ3559607.1"/>
    <property type="molecule type" value="Genomic_DNA"/>
</dbReference>
<feature type="compositionally biased region" description="Basic and acidic residues" evidence="1">
    <location>
        <begin position="37"/>
        <end position="48"/>
    </location>
</feature>
<dbReference type="GO" id="GO:0005524">
    <property type="term" value="F:ATP binding"/>
    <property type="evidence" value="ECO:0007669"/>
    <property type="project" value="InterPro"/>
</dbReference>
<dbReference type="InterPro" id="IPR027417">
    <property type="entry name" value="P-loop_NTPase"/>
</dbReference>
<feature type="compositionally biased region" description="Basic and acidic residues" evidence="1">
    <location>
        <begin position="963"/>
        <end position="991"/>
    </location>
</feature>
<dbReference type="Gene3D" id="3.40.50.300">
    <property type="entry name" value="P-loop containing nucleotide triphosphate hydrolases"/>
    <property type="match status" value="1"/>
</dbReference>
<dbReference type="GO" id="GO:0016887">
    <property type="term" value="F:ATP hydrolysis activity"/>
    <property type="evidence" value="ECO:0007669"/>
    <property type="project" value="InterPro"/>
</dbReference>
<dbReference type="PANTHER" id="PTHR46411:SF2">
    <property type="entry name" value="AAA+ ATPASE DOMAIN-CONTAINING PROTEIN"/>
    <property type="match status" value="1"/>
</dbReference>
<feature type="region of interest" description="Disordered" evidence="1">
    <location>
        <begin position="1"/>
        <end position="52"/>
    </location>
</feature>
<keyword evidence="4" id="KW-1185">Reference proteome</keyword>
<dbReference type="Pfam" id="PF00004">
    <property type="entry name" value="AAA"/>
    <property type="match status" value="1"/>
</dbReference>
<evidence type="ECO:0000256" key="1">
    <source>
        <dbReference type="SAM" id="MobiDB-lite"/>
    </source>
</evidence>
<feature type="region of interest" description="Disordered" evidence="1">
    <location>
        <begin position="292"/>
        <end position="316"/>
    </location>
</feature>
<organism evidence="3 4">
    <name type="scientific">Xylaria arbuscula</name>
    <dbReference type="NCBI Taxonomy" id="114810"/>
    <lineage>
        <taxon>Eukaryota</taxon>
        <taxon>Fungi</taxon>
        <taxon>Dikarya</taxon>
        <taxon>Ascomycota</taxon>
        <taxon>Pezizomycotina</taxon>
        <taxon>Sordariomycetes</taxon>
        <taxon>Xylariomycetidae</taxon>
        <taxon>Xylariales</taxon>
        <taxon>Xylariaceae</taxon>
        <taxon>Xylaria</taxon>
    </lineage>
</organism>
<proteinExistence type="predicted"/>
<dbReference type="Pfam" id="PF22942">
    <property type="entry name" value="DUF7025"/>
    <property type="match status" value="1"/>
</dbReference>
<dbReference type="InterPro" id="IPR003593">
    <property type="entry name" value="AAA+_ATPase"/>
</dbReference>
<feature type="compositionally biased region" description="Acidic residues" evidence="1">
    <location>
        <begin position="946"/>
        <end position="962"/>
    </location>
</feature>
<dbReference type="SUPFAM" id="SSF52540">
    <property type="entry name" value="P-loop containing nucleoside triphosphate hydrolases"/>
    <property type="match status" value="1"/>
</dbReference>
<accession>A0A9W8N6T4</accession>
<name>A0A9W8N6T4_9PEZI</name>
<dbReference type="Pfam" id="PF23232">
    <property type="entry name" value="AAA_lid_13"/>
    <property type="match status" value="1"/>
</dbReference>
<feature type="domain" description="AAA+ ATPase" evidence="2">
    <location>
        <begin position="665"/>
        <end position="792"/>
    </location>
</feature>
<dbReference type="VEuPathDB" id="FungiDB:F4678DRAFT_476688"/>
<sequence length="1019" mass="115802">MNISSAPDVSGGPGEKMGGSIRSPNMDASTAGTDAKTQTDDTLGKADYGDSQNTQINEDQFAFNELNEAILNDNDENLDAAIEKAQYSQYSMSRTTANRRFFEREKKTGVLPKRTAQATIHTAYTELRIQDLEKQLRQVRIDLYKLPNDFEITTKDKKEKHLIFGHVLQHSPPDAFEIRREMWNAPPTDHSALEVLVVEHLVGSETHSGLMSSHARGTGSPTTTLAAKSLRIRPRPLIAHLQRITRTHISDNLQPPSAAWTPGDALMQNSIVFLHPFKLLVAHREAIKQSLQDLEKTRTSSPQSDAAPRQRNAHDGYNDEDLVLDLRLLVKFMDEDMRPIFDLRQRIKEGTATDIEYQDLWHLFPYGDIVVVQSNKSHAYRVLSFTGGREPLIDRLDDEEDKEPVLPGFMVDCLSVKFDGLDYIPQLDKFCIRPFIGRQPITSLSVYPLKFEENQERLRRDLTEQGQQYLDVTRAPQLHKHLLGRTLDEPAHDIDAQVIIDESMALNTVPGWRPRERTINRDKLTNFDHRETFIPPTCGHTRYVQGHCGGDFGFKDLNMDEQNTNEYFQRNQHLLSGRKADELDNDDLMLLPCDIHGFVLRNRQWITLRVADLSDVKFDNSFDELMLPERHKSAIQALVKVHESAAGKGTPTVGSSIDVVKGKGTGLILLLHGEPGVGKTSTAECVADHAQRPLFPITCGDIGETAAEVEKNLLYNFRLAHKWGCVLLLDEADVFLAKRNKTDLRRNAVTSVFLRSLEYYAGILFLTTNRVGNIDPAFKSRIHISLFYPKFDLEATRTLYATYIKRTRAEQERLHSNSFKIKEKEILKWAERHFLKAEKEGLGTWNGRQIRNAFQAAIALAEYDSQQTKDGAPRPTLGKAQFNIVAESSREFDRYLVSTLGAADSDIARREEWRFDRFGNPGVQQPTSSQGYSTKASGFYSKKIDETEEEDDSDETSSDSEDSVDRDGGDDSRNRVTKARPNEKIRALERVEDADEETAEEFREFLEFKRAQKARKQRR</sequence>
<gene>
    <name evidence="3" type="ORF">NPX13_g9510</name>
</gene>
<dbReference type="InterPro" id="IPR056599">
    <property type="entry name" value="AAA_lid_fung"/>
</dbReference>